<feature type="domain" description="EGF-like" evidence="24">
    <location>
        <begin position="92"/>
        <end position="128"/>
    </location>
</feature>
<dbReference type="PANTHER" id="PTHR24278:SF31">
    <property type="entry name" value="COAGULATION FACTOR IX"/>
    <property type="match status" value="1"/>
</dbReference>
<keyword evidence="12 23" id="KW-0378">Hydrolase</keyword>
<dbReference type="SUPFAM" id="SSF57196">
    <property type="entry name" value="EGF/Laminin"/>
    <property type="match status" value="1"/>
</dbReference>
<keyword evidence="7" id="KW-0964">Secreted</keyword>
<evidence type="ECO:0000256" key="13">
    <source>
        <dbReference type="ARBA" id="ARBA00022825"/>
    </source>
</evidence>
<dbReference type="InterPro" id="IPR033116">
    <property type="entry name" value="TRYPSIN_SER"/>
</dbReference>
<evidence type="ECO:0000256" key="16">
    <source>
        <dbReference type="ARBA" id="ARBA00023145"/>
    </source>
</evidence>
<feature type="disulfide bond" evidence="22">
    <location>
        <begin position="118"/>
        <end position="127"/>
    </location>
</feature>
<dbReference type="CDD" id="cd00190">
    <property type="entry name" value="Tryp_SPc"/>
    <property type="match status" value="1"/>
</dbReference>
<dbReference type="FunFam" id="2.10.25.10:FF:000162">
    <property type="entry name" value="Coagulation factor X (Predicted)"/>
    <property type="match status" value="1"/>
</dbReference>
<dbReference type="InterPro" id="IPR001881">
    <property type="entry name" value="EGF-like_Ca-bd_dom"/>
</dbReference>
<keyword evidence="14" id="KW-0106">Calcium</keyword>
<dbReference type="InterPro" id="IPR035972">
    <property type="entry name" value="GLA-like_dom_SF"/>
</dbReference>
<dbReference type="GeneTree" id="ENSGT00940000159516"/>
<dbReference type="PROSITE" id="PS50026">
    <property type="entry name" value="EGF_3"/>
    <property type="match status" value="1"/>
</dbReference>
<evidence type="ECO:0000256" key="10">
    <source>
        <dbReference type="ARBA" id="ARBA00022670"/>
    </source>
</evidence>
<evidence type="ECO:0000256" key="14">
    <source>
        <dbReference type="ARBA" id="ARBA00022837"/>
    </source>
</evidence>
<keyword evidence="16" id="KW-0865">Zymogen</keyword>
<keyword evidence="13 23" id="KW-0720">Serine protease</keyword>
<dbReference type="InterPro" id="IPR001254">
    <property type="entry name" value="Trypsin_dom"/>
</dbReference>
<dbReference type="SMART" id="SM00181">
    <property type="entry name" value="EGF"/>
    <property type="match status" value="2"/>
</dbReference>
<evidence type="ECO:0000313" key="28">
    <source>
        <dbReference type="Proteomes" id="UP000694569"/>
    </source>
</evidence>
<dbReference type="InterPro" id="IPR018114">
    <property type="entry name" value="TRYPSIN_HIS"/>
</dbReference>
<dbReference type="Pfam" id="PF00594">
    <property type="entry name" value="Gla"/>
    <property type="match status" value="1"/>
</dbReference>
<reference evidence="27" key="2">
    <citation type="submission" date="2025-09" db="UniProtKB">
        <authorList>
            <consortium name="Ensembl"/>
        </authorList>
    </citation>
    <scope>IDENTIFICATION</scope>
</reference>
<evidence type="ECO:0000256" key="9">
    <source>
        <dbReference type="ARBA" id="ARBA00022553"/>
    </source>
</evidence>
<feature type="active site" description="Charge relay system" evidence="21">
    <location>
        <position position="418"/>
    </location>
</feature>
<comment type="caution">
    <text evidence="22">Lacks conserved residue(s) required for the propagation of feature annotation.</text>
</comment>
<evidence type="ECO:0000259" key="26">
    <source>
        <dbReference type="PROSITE" id="PS50998"/>
    </source>
</evidence>
<dbReference type="InterPro" id="IPR000152">
    <property type="entry name" value="EGF-type_Asp/Asn_hydroxyl_site"/>
</dbReference>
<dbReference type="SUPFAM" id="SSF57630">
    <property type="entry name" value="GLA-domain"/>
    <property type="match status" value="1"/>
</dbReference>
<feature type="domain" description="Peptidase S1" evidence="25">
    <location>
        <begin position="233"/>
        <end position="466"/>
    </location>
</feature>
<keyword evidence="9" id="KW-0597">Phosphoprotein</keyword>
<dbReference type="SUPFAM" id="SSF50494">
    <property type="entry name" value="Trypsin-like serine proteases"/>
    <property type="match status" value="1"/>
</dbReference>
<dbReference type="InterPro" id="IPR012224">
    <property type="entry name" value="Pept_S1A_FX"/>
</dbReference>
<dbReference type="PROSITE" id="PS50240">
    <property type="entry name" value="TRYPSIN_DOM"/>
    <property type="match status" value="1"/>
</dbReference>
<evidence type="ECO:0000256" key="18">
    <source>
        <dbReference type="ARBA" id="ARBA00023180"/>
    </source>
</evidence>
<evidence type="ECO:0000256" key="8">
    <source>
        <dbReference type="ARBA" id="ARBA00022536"/>
    </source>
</evidence>
<comment type="subcellular location">
    <subcellularLocation>
        <location evidence="3">Secreted</location>
    </subcellularLocation>
</comment>
<keyword evidence="11" id="KW-0479">Metal-binding</keyword>
<evidence type="ECO:0000256" key="12">
    <source>
        <dbReference type="ARBA" id="ARBA00022801"/>
    </source>
</evidence>
<evidence type="ECO:0000256" key="1">
    <source>
        <dbReference type="ARBA" id="ARBA00001368"/>
    </source>
</evidence>
<dbReference type="SMART" id="SM00020">
    <property type="entry name" value="Tryp_SPc"/>
    <property type="match status" value="1"/>
</dbReference>
<evidence type="ECO:0000256" key="7">
    <source>
        <dbReference type="ARBA" id="ARBA00022525"/>
    </source>
</evidence>
<evidence type="ECO:0000256" key="6">
    <source>
        <dbReference type="ARBA" id="ARBA00022479"/>
    </source>
</evidence>
<gene>
    <name evidence="27" type="primary">F9</name>
</gene>
<evidence type="ECO:0000256" key="17">
    <source>
        <dbReference type="ARBA" id="ARBA00023157"/>
    </source>
</evidence>
<keyword evidence="6" id="KW-0301">Gamma-carboxyglutamic acid</keyword>
<evidence type="ECO:0000256" key="21">
    <source>
        <dbReference type="PIRSR" id="PIRSR001143-1"/>
    </source>
</evidence>
<keyword evidence="17 22" id="KW-1015">Disulfide bond</keyword>
<dbReference type="InterPro" id="IPR017857">
    <property type="entry name" value="Coagulation_fac-like_Gla_dom"/>
</dbReference>
<dbReference type="Proteomes" id="UP000694569">
    <property type="component" value="Unplaced"/>
</dbReference>
<dbReference type="Pfam" id="PF00089">
    <property type="entry name" value="Trypsin"/>
    <property type="match status" value="1"/>
</dbReference>
<evidence type="ECO:0000256" key="3">
    <source>
        <dbReference type="ARBA" id="ARBA00004613"/>
    </source>
</evidence>
<dbReference type="Ensembl" id="ENSLLET00000023706.1">
    <property type="protein sequence ID" value="ENSLLEP00000022832.1"/>
    <property type="gene ID" value="ENSLLEG00000013091.1"/>
</dbReference>
<dbReference type="InterPro" id="IPR000294">
    <property type="entry name" value="GLA_domain"/>
</dbReference>
<keyword evidence="8 22" id="KW-0245">EGF-like domain</keyword>
<dbReference type="Pfam" id="PF14670">
    <property type="entry name" value="FXa_inhibition"/>
    <property type="match status" value="1"/>
</dbReference>
<dbReference type="PIRSF" id="PIRSF001143">
    <property type="entry name" value="Factor_X"/>
    <property type="match status" value="1"/>
</dbReference>
<dbReference type="PROSITE" id="PS50998">
    <property type="entry name" value="GLA_2"/>
    <property type="match status" value="1"/>
</dbReference>
<dbReference type="InterPro" id="IPR043504">
    <property type="entry name" value="Peptidase_S1_PA_chymotrypsin"/>
</dbReference>
<dbReference type="Pfam" id="PF00008">
    <property type="entry name" value="EGF"/>
    <property type="match status" value="1"/>
</dbReference>
<dbReference type="SMART" id="SM00179">
    <property type="entry name" value="EGF_CA"/>
    <property type="match status" value="1"/>
</dbReference>
<dbReference type="PROSITE" id="PS00022">
    <property type="entry name" value="EGF_1"/>
    <property type="match status" value="1"/>
</dbReference>
<dbReference type="OrthoDB" id="8909918at2759"/>
<evidence type="ECO:0000256" key="4">
    <source>
        <dbReference type="ARBA" id="ARBA00012066"/>
    </source>
</evidence>
<dbReference type="InterPro" id="IPR000742">
    <property type="entry name" value="EGF"/>
</dbReference>
<dbReference type="PRINTS" id="PR00010">
    <property type="entry name" value="EGFBLOOD"/>
</dbReference>
<dbReference type="PROSITE" id="PS00135">
    <property type="entry name" value="TRYPSIN_SER"/>
    <property type="match status" value="1"/>
</dbReference>
<dbReference type="EC" id="3.4.21.22" evidence="4"/>
<dbReference type="GO" id="GO:0006508">
    <property type="term" value="P:proteolysis"/>
    <property type="evidence" value="ECO:0007669"/>
    <property type="project" value="UniProtKB-KW"/>
</dbReference>
<proteinExistence type="predicted"/>
<dbReference type="Gene3D" id="2.10.25.10">
    <property type="entry name" value="Laminin"/>
    <property type="match status" value="2"/>
</dbReference>
<evidence type="ECO:0000256" key="20">
    <source>
        <dbReference type="ARBA" id="ARBA00031357"/>
    </source>
</evidence>
<dbReference type="Gene3D" id="2.40.10.10">
    <property type="entry name" value="Trypsin-like serine proteases"/>
    <property type="match status" value="2"/>
</dbReference>
<dbReference type="InterPro" id="IPR050442">
    <property type="entry name" value="Peptidase_S1_coag_factors"/>
</dbReference>
<evidence type="ECO:0000256" key="19">
    <source>
        <dbReference type="ARBA" id="ARBA00023278"/>
    </source>
</evidence>
<evidence type="ECO:0000313" key="27">
    <source>
        <dbReference type="Ensembl" id="ENSLLEP00000022832.1"/>
    </source>
</evidence>
<protein>
    <recommendedName>
        <fullName evidence="5">Coagulation factor IX</fullName>
        <ecNumber evidence="4">3.4.21.22</ecNumber>
    </recommendedName>
    <alternativeName>
        <fullName evidence="20">Christmas factor</fullName>
    </alternativeName>
</protein>
<dbReference type="PANTHER" id="PTHR24278">
    <property type="entry name" value="COAGULATION FACTOR"/>
    <property type="match status" value="1"/>
</dbReference>
<keyword evidence="19" id="KW-0379">Hydroxylation</keyword>
<dbReference type="GO" id="GO:0005615">
    <property type="term" value="C:extracellular space"/>
    <property type="evidence" value="ECO:0007669"/>
    <property type="project" value="TreeGrafter"/>
</dbReference>
<dbReference type="PROSITE" id="PS00134">
    <property type="entry name" value="TRYPSIN_HIS"/>
    <property type="match status" value="1"/>
</dbReference>
<dbReference type="SMART" id="SM00069">
    <property type="entry name" value="GLA"/>
    <property type="match status" value="1"/>
</dbReference>
<comment type="function">
    <text evidence="2">Factor IX is a vitamin K-dependent plasma protein that participates in the intrinsic pathway of blood coagulation by converting factor X to its active form in the presence of Ca(2+) ions, phospholipids, and factor VIIIa.</text>
</comment>
<sequence length="469" mass="51970">MAPGLISILLCLSAGPNDLESLFSSVPGTAEIFHKALIAFLSILMRHKRYNTGRLEEFVEGNLERECNEEKCSYEEAREIYENDEKTVSGFHGDQCISNPCLNGGSCKDDIGAYVCWCSLGYSGANCEIVLPLKCSVHNGGCQHLCQDDPIKKVICSCARGYQLAEDGRSCKPTVPYPCGMVSAPEVVSKHITRSMVDYIENNSTSIGHRNATKPYENAEDIVPVTEDPFTKIVGGADSLKGEFPWQVLLLNKNKVGFCGGSIVNEKWIVTAAHCFIEPVEFVVVAGEHNTAAEDGTEQYMNVAQIIPYPRYNATSSKYVNDIALVKLAMPMTFNDYVKPICIGTKNFTEELLRSRQFSVVTGWGELRYKGRQAIILQKLAVPYVNRDICKKTSRSIHRNMFCAGYSDQSGDSCRGDSGGPHATEYNKFWFLTGITSWGEKCAEKDKYGVYTKLSTFTSWVLAVTSHLE</sequence>
<dbReference type="CDD" id="cd00054">
    <property type="entry name" value="EGF_CA"/>
    <property type="match status" value="1"/>
</dbReference>
<reference evidence="27" key="1">
    <citation type="submission" date="2025-08" db="UniProtKB">
        <authorList>
            <consortium name="Ensembl"/>
        </authorList>
    </citation>
    <scope>IDENTIFICATION</scope>
</reference>
<dbReference type="GO" id="GO:0005509">
    <property type="term" value="F:calcium ion binding"/>
    <property type="evidence" value="ECO:0007669"/>
    <property type="project" value="InterPro"/>
</dbReference>
<dbReference type="FunFam" id="4.10.740.10:FF:000001">
    <property type="entry name" value="vitamin K-dependent protein S"/>
    <property type="match status" value="1"/>
</dbReference>
<evidence type="ECO:0000256" key="23">
    <source>
        <dbReference type="RuleBase" id="RU363034"/>
    </source>
</evidence>
<dbReference type="PROSITE" id="PS00010">
    <property type="entry name" value="ASX_HYDROXYL"/>
    <property type="match status" value="1"/>
</dbReference>
<dbReference type="InterPro" id="IPR001314">
    <property type="entry name" value="Peptidase_S1A"/>
</dbReference>
<feature type="active site" description="Charge relay system" evidence="21">
    <location>
        <position position="274"/>
    </location>
</feature>
<evidence type="ECO:0000256" key="5">
    <source>
        <dbReference type="ARBA" id="ARBA00019454"/>
    </source>
</evidence>
<evidence type="ECO:0000259" key="24">
    <source>
        <dbReference type="PROSITE" id="PS50026"/>
    </source>
</evidence>
<dbReference type="PRINTS" id="PR00001">
    <property type="entry name" value="GLABLOOD"/>
</dbReference>
<evidence type="ECO:0000256" key="22">
    <source>
        <dbReference type="PROSITE-ProRule" id="PRU00076"/>
    </source>
</evidence>
<dbReference type="GO" id="GO:0004252">
    <property type="term" value="F:serine-type endopeptidase activity"/>
    <property type="evidence" value="ECO:0007669"/>
    <property type="project" value="UniProtKB-EC"/>
</dbReference>
<keyword evidence="18" id="KW-0325">Glycoprotein</keyword>
<evidence type="ECO:0000259" key="25">
    <source>
        <dbReference type="PROSITE" id="PS50240"/>
    </source>
</evidence>
<dbReference type="PRINTS" id="PR00722">
    <property type="entry name" value="CHYMOTRYPSIN"/>
</dbReference>
<dbReference type="InterPro" id="IPR009003">
    <property type="entry name" value="Peptidase_S1_PA"/>
</dbReference>
<accession>A0A8C5PHE3</accession>
<feature type="domain" description="Gla" evidence="26">
    <location>
        <begin position="50"/>
        <end position="96"/>
    </location>
</feature>
<evidence type="ECO:0000256" key="15">
    <source>
        <dbReference type="ARBA" id="ARBA00022842"/>
    </source>
</evidence>
<evidence type="ECO:0000256" key="11">
    <source>
        <dbReference type="ARBA" id="ARBA00022723"/>
    </source>
</evidence>
<feature type="active site" description="Charge relay system" evidence="21">
    <location>
        <position position="322"/>
    </location>
</feature>
<dbReference type="FunFam" id="2.40.10.10:FF:000003">
    <property type="entry name" value="Transmembrane serine protease 3"/>
    <property type="match status" value="1"/>
</dbReference>
<dbReference type="Gene3D" id="4.10.740.10">
    <property type="entry name" value="Coagulation Factor IX"/>
    <property type="match status" value="1"/>
</dbReference>
<keyword evidence="15" id="KW-0460">Magnesium</keyword>
<evidence type="ECO:0000256" key="2">
    <source>
        <dbReference type="ARBA" id="ARBA00002741"/>
    </source>
</evidence>
<comment type="catalytic activity">
    <reaction evidence="1">
        <text>Selective cleavage of Arg-|-Ile bond in factor X to form factor Xa.</text>
        <dbReference type="EC" id="3.4.21.22"/>
    </reaction>
</comment>
<dbReference type="PROSITE" id="PS01186">
    <property type="entry name" value="EGF_2"/>
    <property type="match status" value="1"/>
</dbReference>
<dbReference type="GO" id="GO:0007596">
    <property type="term" value="P:blood coagulation"/>
    <property type="evidence" value="ECO:0007669"/>
    <property type="project" value="InterPro"/>
</dbReference>
<keyword evidence="28" id="KW-1185">Reference proteome</keyword>
<keyword evidence="10 23" id="KW-0645">Protease</keyword>
<name>A0A8C5PHE3_9ANUR</name>
<dbReference type="AlphaFoldDB" id="A0A8C5PHE3"/>
<organism evidence="27 28">
    <name type="scientific">Leptobrachium leishanense</name>
    <name type="common">Leishan spiny toad</name>
    <dbReference type="NCBI Taxonomy" id="445787"/>
    <lineage>
        <taxon>Eukaryota</taxon>
        <taxon>Metazoa</taxon>
        <taxon>Chordata</taxon>
        <taxon>Craniata</taxon>
        <taxon>Vertebrata</taxon>
        <taxon>Euteleostomi</taxon>
        <taxon>Amphibia</taxon>
        <taxon>Batrachia</taxon>
        <taxon>Anura</taxon>
        <taxon>Pelobatoidea</taxon>
        <taxon>Megophryidae</taxon>
        <taxon>Leptobrachium</taxon>
    </lineage>
</organism>